<dbReference type="SUPFAM" id="SSF53474">
    <property type="entry name" value="alpha/beta-Hydrolases"/>
    <property type="match status" value="1"/>
</dbReference>
<gene>
    <name evidence="5" type="ORF">METZ01_LOCUS175754</name>
</gene>
<evidence type="ECO:0000256" key="1">
    <source>
        <dbReference type="ARBA" id="ARBA00022801"/>
    </source>
</evidence>
<dbReference type="PANTHER" id="PTHR10272:SF0">
    <property type="entry name" value="PLATELET-ACTIVATING FACTOR ACETYLHYDROLASE"/>
    <property type="match status" value="1"/>
</dbReference>
<dbReference type="EMBL" id="UINC01033505">
    <property type="protein sequence ID" value="SVB22900.1"/>
    <property type="molecule type" value="Genomic_DNA"/>
</dbReference>
<name>A0A382CA14_9ZZZZ</name>
<dbReference type="AlphaFoldDB" id="A0A382CA14"/>
<dbReference type="Gene3D" id="3.40.50.1820">
    <property type="entry name" value="alpha/beta hydrolase"/>
    <property type="match status" value="1"/>
</dbReference>
<accession>A0A382CA14</accession>
<evidence type="ECO:0000259" key="4">
    <source>
        <dbReference type="Pfam" id="PF12740"/>
    </source>
</evidence>
<evidence type="ECO:0000256" key="3">
    <source>
        <dbReference type="ARBA" id="ARBA00023098"/>
    </source>
</evidence>
<proteinExistence type="predicted"/>
<protein>
    <recommendedName>
        <fullName evidence="4">PET hydrolase/cutinase-like domain-containing protein</fullName>
    </recommendedName>
</protein>
<organism evidence="5">
    <name type="scientific">marine metagenome</name>
    <dbReference type="NCBI Taxonomy" id="408172"/>
    <lineage>
        <taxon>unclassified sequences</taxon>
        <taxon>metagenomes</taxon>
        <taxon>ecological metagenomes</taxon>
    </lineage>
</organism>
<dbReference type="Pfam" id="PF12740">
    <property type="entry name" value="PETase"/>
    <property type="match status" value="1"/>
</dbReference>
<feature type="domain" description="PET hydrolase/cutinase-like" evidence="4">
    <location>
        <begin position="75"/>
        <end position="244"/>
    </location>
</feature>
<keyword evidence="1" id="KW-0378">Hydrolase</keyword>
<evidence type="ECO:0000256" key="2">
    <source>
        <dbReference type="ARBA" id="ARBA00022963"/>
    </source>
</evidence>
<evidence type="ECO:0000313" key="5">
    <source>
        <dbReference type="EMBL" id="SVB22900.1"/>
    </source>
</evidence>
<reference evidence="5" key="1">
    <citation type="submission" date="2018-05" db="EMBL/GenBank/DDBJ databases">
        <authorList>
            <person name="Lanie J.A."/>
            <person name="Ng W.-L."/>
            <person name="Kazmierczak K.M."/>
            <person name="Andrzejewski T.M."/>
            <person name="Davidsen T.M."/>
            <person name="Wayne K.J."/>
            <person name="Tettelin H."/>
            <person name="Glass J.I."/>
            <person name="Rusch D."/>
            <person name="Podicherti R."/>
            <person name="Tsui H.-C.T."/>
            <person name="Winkler M.E."/>
        </authorList>
    </citation>
    <scope>NUCLEOTIDE SEQUENCE</scope>
</reference>
<keyword evidence="3" id="KW-0443">Lipid metabolism</keyword>
<dbReference type="InterPro" id="IPR029058">
    <property type="entry name" value="AB_hydrolase_fold"/>
</dbReference>
<dbReference type="GO" id="GO:0003847">
    <property type="term" value="F:1-alkyl-2-acetylglycerophosphocholine esterase activity"/>
    <property type="evidence" value="ECO:0007669"/>
    <property type="project" value="TreeGrafter"/>
</dbReference>
<sequence length="332" mass="34138">VFAESGAHDVGVTTIDLGDRLVEVWYPIGAGTAEGPTALVEPAEVLPEFLLELLPASLTEPFDTGAYRDAAAAEGPFPVVFYSHGFGGYRLVATTYATHLASHGFVVAAIDHLERGLVAQVSGQLVAAPGQEVIDFNRTIDILEARTSDADDLLAGVVDTTLVAVIGHSAGGGAANQAASEPWMDAAVSIASGAGGLEATDTPYLVLAGERDGVVSPAGSYGLYEVLTGPRIYLEVAAAGHNSFTDVCPLLYESGEAAELEALIGAEQTTRAADGCTKEFVDPSAVQDLVEHATVAFLVHHFGIADVADSLGEDVLSAIGAAVPSRFESDGS</sequence>
<dbReference type="PANTHER" id="PTHR10272">
    <property type="entry name" value="PLATELET-ACTIVATING FACTOR ACETYLHYDROLASE"/>
    <property type="match status" value="1"/>
</dbReference>
<feature type="non-terminal residue" evidence="5">
    <location>
        <position position="1"/>
    </location>
</feature>
<keyword evidence="2" id="KW-0442">Lipid degradation</keyword>
<dbReference type="GO" id="GO:0016042">
    <property type="term" value="P:lipid catabolic process"/>
    <property type="evidence" value="ECO:0007669"/>
    <property type="project" value="UniProtKB-KW"/>
</dbReference>
<dbReference type="InterPro" id="IPR041127">
    <property type="entry name" value="PET_hydrolase/cutinase-like"/>
</dbReference>